<accession>A0AAV5ARG0</accession>
<dbReference type="AlphaFoldDB" id="A0AAV5ARG0"/>
<organism evidence="2 3">
    <name type="scientific">Clathrus columnatus</name>
    <dbReference type="NCBI Taxonomy" id="1419009"/>
    <lineage>
        <taxon>Eukaryota</taxon>
        <taxon>Fungi</taxon>
        <taxon>Dikarya</taxon>
        <taxon>Basidiomycota</taxon>
        <taxon>Agaricomycotina</taxon>
        <taxon>Agaricomycetes</taxon>
        <taxon>Phallomycetidae</taxon>
        <taxon>Phallales</taxon>
        <taxon>Clathraceae</taxon>
        <taxon>Clathrus</taxon>
    </lineage>
</organism>
<gene>
    <name evidence="2" type="ORF">Clacol_008734</name>
</gene>
<evidence type="ECO:0000313" key="3">
    <source>
        <dbReference type="Proteomes" id="UP001050691"/>
    </source>
</evidence>
<sequence>MSSTRTVIPLEVFHWYIIPEVILEHLHVMLVGDVVEEDIRWNAFLVIQLVCSEFNQSARSIYRKIFGVKDEEPLYGIIRPLYTRARKLWIQAKDPDDTLDDLPEIRYREIMANETIIQIYICIAISRRFLNVDVLKPLSSRGTTNLLPRELRQSADGRSEVLPNQANNSESEGGPGPPPCKMRDDQMHRLFLPLSCASKLCDTIPSVNLVYRVAKYIADVTPWYATDYTDRKSVLLVPILLKYVQDLEGYIAREYAVSQDVYDNWVLRTLQLIDQLDNLLQKFQEIGRLTQSFAKISKVPKEMYEVVHLRQILQQLIQNESGSNTTEIQEQARAILVKLE</sequence>
<dbReference type="Proteomes" id="UP001050691">
    <property type="component" value="Unassembled WGS sequence"/>
</dbReference>
<comment type="caution">
    <text evidence="2">The sequence shown here is derived from an EMBL/GenBank/DDBJ whole genome shotgun (WGS) entry which is preliminary data.</text>
</comment>
<evidence type="ECO:0000313" key="2">
    <source>
        <dbReference type="EMBL" id="GJJ14470.1"/>
    </source>
</evidence>
<proteinExistence type="predicted"/>
<feature type="region of interest" description="Disordered" evidence="1">
    <location>
        <begin position="157"/>
        <end position="182"/>
    </location>
</feature>
<protein>
    <submittedName>
        <fullName evidence="2">Uncharacterized protein</fullName>
    </submittedName>
</protein>
<dbReference type="EMBL" id="BPWL01000010">
    <property type="protein sequence ID" value="GJJ14470.1"/>
    <property type="molecule type" value="Genomic_DNA"/>
</dbReference>
<keyword evidence="3" id="KW-1185">Reference proteome</keyword>
<evidence type="ECO:0000256" key="1">
    <source>
        <dbReference type="SAM" id="MobiDB-lite"/>
    </source>
</evidence>
<feature type="compositionally biased region" description="Polar residues" evidence="1">
    <location>
        <begin position="162"/>
        <end position="171"/>
    </location>
</feature>
<name>A0AAV5ARG0_9AGAM</name>
<reference evidence="2" key="1">
    <citation type="submission" date="2021-10" db="EMBL/GenBank/DDBJ databases">
        <title>De novo Genome Assembly of Clathrus columnatus (Basidiomycota, Fungi) Using Illumina and Nanopore Sequence Data.</title>
        <authorList>
            <person name="Ogiso-Tanaka E."/>
            <person name="Itagaki H."/>
            <person name="Hosoya T."/>
            <person name="Hosaka K."/>
        </authorList>
    </citation>
    <scope>NUCLEOTIDE SEQUENCE</scope>
    <source>
        <strain evidence="2">MO-923</strain>
    </source>
</reference>